<comment type="caution">
    <text evidence="1">The sequence shown here is derived from an EMBL/GenBank/DDBJ whole genome shotgun (WGS) entry which is preliminary data.</text>
</comment>
<reference evidence="1" key="1">
    <citation type="submission" date="2017-04" db="EMBL/GenBank/DDBJ databases">
        <authorList>
            <person name="Varghese N."/>
            <person name="Submissions S."/>
        </authorList>
    </citation>
    <scope>NUCLEOTIDE SEQUENCE</scope>
    <source>
        <strain evidence="1">WTE2008</strain>
    </source>
</reference>
<gene>
    <name evidence="1" type="ORF">SAMN06297397_0242</name>
</gene>
<dbReference type="EMBL" id="FWXZ01000001">
    <property type="protein sequence ID" value="SMC35876.1"/>
    <property type="molecule type" value="Genomic_DNA"/>
</dbReference>
<sequence length="148" mass="16973">MIALPIRVILLAIPFWLTKRKVRISLIIISLVLYALLLFANAFYYVHWYVFKIAFSHMESIPLSSALNGFFSLGFAAYAVYKLMCGEDKRKYTVVFLFNICLMVISVYAVAKGGPKDCPACCTESVENDAIFKEMYRIFEGRRWFPPG</sequence>
<evidence type="ECO:0000313" key="1">
    <source>
        <dbReference type="EMBL" id="SMC35876.1"/>
    </source>
</evidence>
<name>A0AC61PHK8_9FIRM</name>
<protein>
    <submittedName>
        <fullName evidence="1">Uncharacterized protein</fullName>
    </submittedName>
</protein>
<keyword evidence="2" id="KW-1185">Reference proteome</keyword>
<organism evidence="1 2">
    <name type="scientific">Aristaeella lactis</name>
    <dbReference type="NCBI Taxonomy" id="3046383"/>
    <lineage>
        <taxon>Bacteria</taxon>
        <taxon>Bacillati</taxon>
        <taxon>Bacillota</taxon>
        <taxon>Clostridia</taxon>
        <taxon>Eubacteriales</taxon>
        <taxon>Aristaeellaceae</taxon>
        <taxon>Aristaeella</taxon>
    </lineage>
</organism>
<evidence type="ECO:0000313" key="2">
    <source>
        <dbReference type="Proteomes" id="UP000192328"/>
    </source>
</evidence>
<accession>A0AC61PHK8</accession>
<dbReference type="Proteomes" id="UP000192328">
    <property type="component" value="Unassembled WGS sequence"/>
</dbReference>
<proteinExistence type="predicted"/>